<evidence type="ECO:0000313" key="2">
    <source>
        <dbReference type="EMBL" id="KAG2386568.1"/>
    </source>
</evidence>
<accession>A0AA88GUJ2</accession>
<dbReference type="GeneID" id="68094768"/>
<sequence length="108" mass="12751">MPQRKIIKGTHEVTKHVQGDDKSVTSSSSTTSSNTPSIPEYHQGKLVEYDDFKKQAEESEQENTEEQERAKRLEEENDAKIEEFKKKRNIKLQYNYTPYFHNKQDEKD</sequence>
<keyword evidence="3" id="KW-1185">Reference proteome</keyword>
<protein>
    <submittedName>
        <fullName evidence="2">Uncharacterized protein</fullName>
    </submittedName>
</protein>
<feature type="compositionally biased region" description="Basic and acidic residues" evidence="1">
    <location>
        <begin position="9"/>
        <end position="23"/>
    </location>
</feature>
<dbReference type="AlphaFoldDB" id="A0AA88GUJ2"/>
<feature type="region of interest" description="Disordered" evidence="1">
    <location>
        <begin position="1"/>
        <end position="78"/>
    </location>
</feature>
<dbReference type="EMBL" id="PYSW02000015">
    <property type="protein sequence ID" value="KAG2386568.1"/>
    <property type="molecule type" value="Genomic_DNA"/>
</dbReference>
<proteinExistence type="predicted"/>
<organism evidence="2 3">
    <name type="scientific">Naegleria lovaniensis</name>
    <name type="common">Amoeba</name>
    <dbReference type="NCBI Taxonomy" id="51637"/>
    <lineage>
        <taxon>Eukaryota</taxon>
        <taxon>Discoba</taxon>
        <taxon>Heterolobosea</taxon>
        <taxon>Tetramitia</taxon>
        <taxon>Eutetramitia</taxon>
        <taxon>Vahlkampfiidae</taxon>
        <taxon>Naegleria</taxon>
    </lineage>
</organism>
<dbReference type="RefSeq" id="XP_044550560.1">
    <property type="nucleotide sequence ID" value="XM_044691717.1"/>
</dbReference>
<comment type="caution">
    <text evidence="2">The sequence shown here is derived from an EMBL/GenBank/DDBJ whole genome shotgun (WGS) entry which is preliminary data.</text>
</comment>
<evidence type="ECO:0000256" key="1">
    <source>
        <dbReference type="SAM" id="MobiDB-lite"/>
    </source>
</evidence>
<feature type="compositionally biased region" description="Basic and acidic residues" evidence="1">
    <location>
        <begin position="42"/>
        <end position="57"/>
    </location>
</feature>
<feature type="compositionally biased region" description="Basic and acidic residues" evidence="1">
    <location>
        <begin position="66"/>
        <end position="78"/>
    </location>
</feature>
<feature type="compositionally biased region" description="Low complexity" evidence="1">
    <location>
        <begin position="24"/>
        <end position="37"/>
    </location>
</feature>
<reference evidence="2 3" key="1">
    <citation type="journal article" date="2018" name="BMC Genomics">
        <title>The genome of Naegleria lovaniensis, the basis for a comparative approach to unravel pathogenicity factors of the human pathogenic amoeba N. fowleri.</title>
        <authorList>
            <person name="Liechti N."/>
            <person name="Schurch N."/>
            <person name="Bruggmann R."/>
            <person name="Wittwer M."/>
        </authorList>
    </citation>
    <scope>NUCLEOTIDE SEQUENCE [LARGE SCALE GENOMIC DNA]</scope>
    <source>
        <strain evidence="2 3">ATCC 30569</strain>
    </source>
</reference>
<gene>
    <name evidence="2" type="ORF">C9374_002312</name>
</gene>
<name>A0AA88GUJ2_NAELO</name>
<dbReference type="Proteomes" id="UP000816034">
    <property type="component" value="Unassembled WGS sequence"/>
</dbReference>
<evidence type="ECO:0000313" key="3">
    <source>
        <dbReference type="Proteomes" id="UP000816034"/>
    </source>
</evidence>